<gene>
    <name evidence="2" type="ORF">C1SCF055_LOCUS33660</name>
</gene>
<evidence type="ECO:0000313" key="2">
    <source>
        <dbReference type="EMBL" id="CAI4008198.1"/>
    </source>
</evidence>
<name>A0A9P1DDW8_9DINO</name>
<organism evidence="2">
    <name type="scientific">Cladocopium goreaui</name>
    <dbReference type="NCBI Taxonomy" id="2562237"/>
    <lineage>
        <taxon>Eukaryota</taxon>
        <taxon>Sar</taxon>
        <taxon>Alveolata</taxon>
        <taxon>Dinophyceae</taxon>
        <taxon>Suessiales</taxon>
        <taxon>Symbiodiniaceae</taxon>
        <taxon>Cladocopium</taxon>
    </lineage>
</organism>
<proteinExistence type="predicted"/>
<dbReference type="OrthoDB" id="429839at2759"/>
<dbReference type="AlphaFoldDB" id="A0A9P1DDW8"/>
<accession>A0A9P1DDW8</accession>
<dbReference type="EMBL" id="CAMXCT010004223">
    <property type="protein sequence ID" value="CAI4008198.1"/>
    <property type="molecule type" value="Genomic_DNA"/>
</dbReference>
<evidence type="ECO:0000313" key="3">
    <source>
        <dbReference type="EMBL" id="CAL4795510.1"/>
    </source>
</evidence>
<reference evidence="3 4" key="2">
    <citation type="submission" date="2024-05" db="EMBL/GenBank/DDBJ databases">
        <authorList>
            <person name="Chen Y."/>
            <person name="Shah S."/>
            <person name="Dougan E. K."/>
            <person name="Thang M."/>
            <person name="Chan C."/>
        </authorList>
    </citation>
    <scope>NUCLEOTIDE SEQUENCE [LARGE SCALE GENOMIC DNA]</scope>
</reference>
<dbReference type="EMBL" id="CAMXCT020004223">
    <property type="protein sequence ID" value="CAL1161573.1"/>
    <property type="molecule type" value="Genomic_DNA"/>
</dbReference>
<sequence>MVQEEGAPMQVDSDEGIELYNALVVEVLSSQELMVPGTKLMRAEKQLLIYHYAAKVHEFREQILSLWRGESEVPQEGLAEPFLSCVRKLKTSWQDQGKWTATVKAKKVFGHSGIIKFCQTMPSFPTSSNGSFVFLQQRPTAGAPSGLWSFTEGCGSDPVADLETKGLALVLRMDSYLKDAVVLVSPCLQNGVMAHSEDLSKMIMREPEVWRRLLKTEHELFSPASASLIKQVLRSGAATVTPKKPRRKNLKLLRSNGAHLSADSLRTGQLRERFAMILGMNPKSLRQSIHWNLFMWPKKHHWALVVQPAEDFLVRIVDDFAYSPSHCFSSEVPSARFYLILELLLEGNVFFPLVSVKSDFISDMPNVLPLGLVGPMNLVQMEQHALEVIASYKNYSLIGCNCQHFAADVALALGARHRPAPEDERLAKSAASGANAVGAAGVSVAACAAAGAAGTSVLGLSGLPLGSAMGSASAVLGTVAASASVVGVVGGLTLMGVAQAYEAMRDASRENGPELQNLDGKESEDESTTASGSDS</sequence>
<dbReference type="EMBL" id="CAMXCT030004223">
    <property type="protein sequence ID" value="CAL4795510.1"/>
    <property type="molecule type" value="Genomic_DNA"/>
</dbReference>
<protein>
    <submittedName>
        <fullName evidence="3">PPPDE domain-containing protein</fullName>
    </submittedName>
</protein>
<keyword evidence="4" id="KW-1185">Reference proteome</keyword>
<evidence type="ECO:0000256" key="1">
    <source>
        <dbReference type="SAM" id="MobiDB-lite"/>
    </source>
</evidence>
<evidence type="ECO:0000313" key="4">
    <source>
        <dbReference type="Proteomes" id="UP001152797"/>
    </source>
</evidence>
<comment type="caution">
    <text evidence="2">The sequence shown here is derived from an EMBL/GenBank/DDBJ whole genome shotgun (WGS) entry which is preliminary data.</text>
</comment>
<reference evidence="2" key="1">
    <citation type="submission" date="2022-10" db="EMBL/GenBank/DDBJ databases">
        <authorList>
            <person name="Chen Y."/>
            <person name="Dougan E. K."/>
            <person name="Chan C."/>
            <person name="Rhodes N."/>
            <person name="Thang M."/>
        </authorList>
    </citation>
    <scope>NUCLEOTIDE SEQUENCE</scope>
</reference>
<feature type="region of interest" description="Disordered" evidence="1">
    <location>
        <begin position="505"/>
        <end position="535"/>
    </location>
</feature>
<dbReference type="Proteomes" id="UP001152797">
    <property type="component" value="Unassembled WGS sequence"/>
</dbReference>